<dbReference type="Pfam" id="PF13439">
    <property type="entry name" value="Glyco_transf_4"/>
    <property type="match status" value="1"/>
</dbReference>
<dbReference type="Proteomes" id="UP000234881">
    <property type="component" value="Unassembled WGS sequence"/>
</dbReference>
<dbReference type="PANTHER" id="PTHR12526:SF634">
    <property type="entry name" value="BLL3361 PROTEIN"/>
    <property type="match status" value="1"/>
</dbReference>
<reference evidence="3 4" key="1">
    <citation type="submission" date="2018-01" db="EMBL/GenBank/DDBJ databases">
        <title>The draft genome sequence of Cohaesibacter sp. H1304.</title>
        <authorList>
            <person name="Wang N.-N."/>
            <person name="Du Z.-J."/>
        </authorList>
    </citation>
    <scope>NUCLEOTIDE SEQUENCE [LARGE SCALE GENOMIC DNA]</scope>
    <source>
        <strain evidence="3 4">H1304</strain>
    </source>
</reference>
<comment type="caution">
    <text evidence="3">The sequence shown here is derived from an EMBL/GenBank/DDBJ whole genome shotgun (WGS) entry which is preliminary data.</text>
</comment>
<proteinExistence type="predicted"/>
<dbReference type="InterPro" id="IPR028098">
    <property type="entry name" value="Glyco_trans_4-like_N"/>
</dbReference>
<organism evidence="3 4">
    <name type="scientific">Cohaesibacter celericrescens</name>
    <dbReference type="NCBI Taxonomy" id="2067669"/>
    <lineage>
        <taxon>Bacteria</taxon>
        <taxon>Pseudomonadati</taxon>
        <taxon>Pseudomonadota</taxon>
        <taxon>Alphaproteobacteria</taxon>
        <taxon>Hyphomicrobiales</taxon>
        <taxon>Cohaesibacteraceae</taxon>
    </lineage>
</organism>
<evidence type="ECO:0000313" key="4">
    <source>
        <dbReference type="Proteomes" id="UP000234881"/>
    </source>
</evidence>
<dbReference type="PANTHER" id="PTHR12526">
    <property type="entry name" value="GLYCOSYLTRANSFERASE"/>
    <property type="match status" value="1"/>
</dbReference>
<evidence type="ECO:0000259" key="2">
    <source>
        <dbReference type="Pfam" id="PF13439"/>
    </source>
</evidence>
<dbReference type="Pfam" id="PF00534">
    <property type="entry name" value="Glycos_transf_1"/>
    <property type="match status" value="1"/>
</dbReference>
<dbReference type="EMBL" id="PKUQ01000042">
    <property type="protein sequence ID" value="PLW75880.1"/>
    <property type="molecule type" value="Genomic_DNA"/>
</dbReference>
<dbReference type="GO" id="GO:0016757">
    <property type="term" value="F:glycosyltransferase activity"/>
    <property type="evidence" value="ECO:0007669"/>
    <property type="project" value="InterPro"/>
</dbReference>
<evidence type="ECO:0000259" key="1">
    <source>
        <dbReference type="Pfam" id="PF00534"/>
    </source>
</evidence>
<dbReference type="InterPro" id="IPR001296">
    <property type="entry name" value="Glyco_trans_1"/>
</dbReference>
<dbReference type="CDD" id="cd03801">
    <property type="entry name" value="GT4_PimA-like"/>
    <property type="match status" value="1"/>
</dbReference>
<protein>
    <submittedName>
        <fullName evidence="3">Glycosyl transferase</fullName>
    </submittedName>
</protein>
<keyword evidence="3" id="KW-0808">Transferase</keyword>
<gene>
    <name evidence="3" type="ORF">C0081_17405</name>
</gene>
<dbReference type="RefSeq" id="WP_101535122.1">
    <property type="nucleotide sequence ID" value="NZ_JBFHIU010000042.1"/>
</dbReference>
<keyword evidence="4" id="KW-1185">Reference proteome</keyword>
<dbReference type="AlphaFoldDB" id="A0A2N5XN73"/>
<accession>A0A2N5XN73</accession>
<evidence type="ECO:0000313" key="3">
    <source>
        <dbReference type="EMBL" id="PLW75880.1"/>
    </source>
</evidence>
<dbReference type="Gene3D" id="3.40.50.2000">
    <property type="entry name" value="Glycogen Phosphorylase B"/>
    <property type="match status" value="2"/>
</dbReference>
<name>A0A2N5XN73_9HYPH</name>
<dbReference type="SUPFAM" id="SSF53756">
    <property type="entry name" value="UDP-Glycosyltransferase/glycogen phosphorylase"/>
    <property type="match status" value="1"/>
</dbReference>
<feature type="domain" description="Glycosyltransferase subfamily 4-like N-terminal" evidence="2">
    <location>
        <begin position="18"/>
        <end position="171"/>
    </location>
</feature>
<feature type="domain" description="Glycosyl transferase family 1" evidence="1">
    <location>
        <begin position="180"/>
        <end position="346"/>
    </location>
</feature>
<dbReference type="OrthoDB" id="9790710at2"/>
<sequence length="380" mass="41818">MKTRQKILIVQTQAENAGAQEIARHLGDGLESRGHEVQHLFFYRKTDAFDAVPNTSFCADQRPGSPMAFLVFLFRLVKQIREIKPDVVLTFQHYGNLFGAPAARLAGVRHVVANQVSAQAAMNDTIRRVDKLFGSLGMYDTITVNSADTAGEYADFPKRYTERIVYVPHGFKDKSSALTKQQAREKFGLPQTVTLLGSVARLNAMKRLDIAVRALVHDESWHLVLGGQGPDENNLRQLAADLGVSDRTYFTGEMESNEVGDLLAAMDLFVFPSEAETFGLAAVEAAQTGLPLVSNGIPVLREVLKTDSGPCSLFADSEDPDSFIAPIRTLLSDKDQAQALIQSSKKLKTMYSMDAMVDRYEKILSDKEQAELTIKGVSTA</sequence>